<feature type="binding site" evidence="8">
    <location>
        <begin position="10"/>
        <end position="17"/>
    </location>
    <ligand>
        <name>GTP</name>
        <dbReference type="ChEBI" id="CHEBI:37565"/>
        <label>1</label>
    </ligand>
</feature>
<dbReference type="InterPro" id="IPR016484">
    <property type="entry name" value="GTPase_Der"/>
</dbReference>
<dbReference type="FunFam" id="3.40.50.300:FF:000057">
    <property type="entry name" value="GTPase Der"/>
    <property type="match status" value="1"/>
</dbReference>
<dbReference type="GO" id="GO:0042254">
    <property type="term" value="P:ribosome biogenesis"/>
    <property type="evidence" value="ECO:0007669"/>
    <property type="project" value="UniProtKB-KW"/>
</dbReference>
<dbReference type="FunFam" id="3.40.50.300:FF:000040">
    <property type="entry name" value="GTPase Der"/>
    <property type="match status" value="1"/>
</dbReference>
<dbReference type="Proteomes" id="UP001221302">
    <property type="component" value="Unassembled WGS sequence"/>
</dbReference>
<evidence type="ECO:0000256" key="2">
    <source>
        <dbReference type="ARBA" id="ARBA00020953"/>
    </source>
</evidence>
<evidence type="ECO:0000256" key="9">
    <source>
        <dbReference type="PROSITE-ProRule" id="PRU01049"/>
    </source>
</evidence>
<reference evidence="12" key="1">
    <citation type="submission" date="2023-03" db="EMBL/GenBank/DDBJ databases">
        <title>Stygiobacter electus gen. nov., sp. nov., facultatively anaerobic thermotolerant bacterium of the class Ignavibacteria from a well of Yessentuki mineral water deposit.</title>
        <authorList>
            <person name="Podosokorskaya O.A."/>
            <person name="Elcheninov A.G."/>
            <person name="Petrova N.F."/>
            <person name="Zavarzina D.G."/>
            <person name="Kublanov I.V."/>
            <person name="Merkel A.Y."/>
        </authorList>
    </citation>
    <scope>NUCLEOTIDE SEQUENCE</scope>
    <source>
        <strain evidence="12">09-Me</strain>
    </source>
</reference>
<dbReference type="InterPro" id="IPR027417">
    <property type="entry name" value="P-loop_NTPase"/>
</dbReference>
<dbReference type="NCBIfam" id="TIGR03594">
    <property type="entry name" value="GTPase_EngA"/>
    <property type="match status" value="1"/>
</dbReference>
<evidence type="ECO:0000256" key="6">
    <source>
        <dbReference type="ARBA" id="ARBA00023134"/>
    </source>
</evidence>
<sequence>MSNPLVLIVGRPNVGKSTLFNRLTKSSTAIVDDVSGVTRDRIYGEVEWNGKYFRVIDTGGYVPDSDDLFETAIREQIEIGLNECDAILFVVDGRIGLTPIDKEIGYILRRSSKPSYLLVNKSDTPEFEINKSDFYKLGFNNIYDVSALNGRNLGNLLDDVINSLTFSDEENFNDKRLHLAIVGKPNVGKSSLVNSLLGYDRSIVTDIPGTTRDSIDSILKYYGEEIVLVDTAGLRKKSKIKENIEFFSNVRTYRAIWNSDVSILLLDAELGINNQDQKVLQEIVRRRKGLIIAVNKWDLIEKDTNTAKKYEDAIKAEVATVDFAPIIFISALTKQRIYKLIELAKKINEERHKKIPTNELNEILLPEIVKTPPPATPTGKEVKIKYITQVGEHYPIFLFFANEYKYIPESYKRFLERLIRKNFGFEGVPITLSFREK</sequence>
<dbReference type="InterPro" id="IPR032859">
    <property type="entry name" value="KH_dom-like"/>
</dbReference>
<feature type="binding site" evidence="8">
    <location>
        <begin position="120"/>
        <end position="123"/>
    </location>
    <ligand>
        <name>GTP</name>
        <dbReference type="ChEBI" id="CHEBI:37565"/>
        <label>1</label>
    </ligand>
</feature>
<keyword evidence="6 8" id="KW-0342">GTP-binding</keyword>
<dbReference type="PROSITE" id="PS51712">
    <property type="entry name" value="G_ENGA"/>
    <property type="match status" value="2"/>
</dbReference>
<comment type="caution">
    <text evidence="12">The sequence shown here is derived from an EMBL/GenBank/DDBJ whole genome shotgun (WGS) entry which is preliminary data.</text>
</comment>
<dbReference type="InterPro" id="IPR006073">
    <property type="entry name" value="GTP-bd"/>
</dbReference>
<name>A0AAE3P2T1_9BACT</name>
<dbReference type="PIRSF" id="PIRSF006485">
    <property type="entry name" value="GTP-binding_EngA"/>
    <property type="match status" value="1"/>
</dbReference>
<keyword evidence="4 10" id="KW-0677">Repeat</keyword>
<evidence type="ECO:0000313" key="13">
    <source>
        <dbReference type="Proteomes" id="UP001221302"/>
    </source>
</evidence>
<dbReference type="GO" id="GO:0016787">
    <property type="term" value="F:hydrolase activity"/>
    <property type="evidence" value="ECO:0007669"/>
    <property type="project" value="UniProtKB-KW"/>
</dbReference>
<feature type="binding site" evidence="8">
    <location>
        <begin position="57"/>
        <end position="61"/>
    </location>
    <ligand>
        <name>GTP</name>
        <dbReference type="ChEBI" id="CHEBI:37565"/>
        <label>1</label>
    </ligand>
</feature>
<comment type="similarity">
    <text evidence="1 8 9 10">Belongs to the TRAFAC class TrmE-Era-EngA-EngB-Septin-like GTPase superfamily. EngA (Der) GTPase family.</text>
</comment>
<dbReference type="PANTHER" id="PTHR43834:SF6">
    <property type="entry name" value="GTPASE DER"/>
    <property type="match status" value="1"/>
</dbReference>
<dbReference type="SUPFAM" id="SSF52540">
    <property type="entry name" value="P-loop containing nucleoside triphosphate hydrolases"/>
    <property type="match status" value="2"/>
</dbReference>
<evidence type="ECO:0000259" key="11">
    <source>
        <dbReference type="PROSITE" id="PS51712"/>
    </source>
</evidence>
<feature type="binding site" evidence="8">
    <location>
        <begin position="295"/>
        <end position="298"/>
    </location>
    <ligand>
        <name>GTP</name>
        <dbReference type="ChEBI" id="CHEBI:37565"/>
        <label>2</label>
    </ligand>
</feature>
<dbReference type="InterPro" id="IPR015946">
    <property type="entry name" value="KH_dom-like_a/b"/>
</dbReference>
<evidence type="ECO:0000256" key="10">
    <source>
        <dbReference type="RuleBase" id="RU004481"/>
    </source>
</evidence>
<evidence type="ECO:0000256" key="7">
    <source>
        <dbReference type="ARBA" id="ARBA00032345"/>
    </source>
</evidence>
<dbReference type="Gene3D" id="3.40.50.300">
    <property type="entry name" value="P-loop containing nucleotide triphosphate hydrolases"/>
    <property type="match status" value="2"/>
</dbReference>
<accession>A0AAE3P2T1</accession>
<comment type="subunit">
    <text evidence="8">Associates with the 50S ribosomal subunit.</text>
</comment>
<feature type="binding site" evidence="8">
    <location>
        <begin position="230"/>
        <end position="234"/>
    </location>
    <ligand>
        <name>GTP</name>
        <dbReference type="ChEBI" id="CHEBI:37565"/>
        <label>2</label>
    </ligand>
</feature>
<dbReference type="HAMAP" id="MF_00195">
    <property type="entry name" value="GTPase_Der"/>
    <property type="match status" value="1"/>
</dbReference>
<feature type="binding site" evidence="8">
    <location>
        <begin position="183"/>
        <end position="190"/>
    </location>
    <ligand>
        <name>GTP</name>
        <dbReference type="ChEBI" id="CHEBI:37565"/>
        <label>2</label>
    </ligand>
</feature>
<dbReference type="InterPro" id="IPR005225">
    <property type="entry name" value="Small_GTP-bd"/>
</dbReference>
<dbReference type="EMBL" id="JARGDL010000007">
    <property type="protein sequence ID" value="MDF1611845.1"/>
    <property type="molecule type" value="Genomic_DNA"/>
</dbReference>
<keyword evidence="5 8" id="KW-0547">Nucleotide-binding</keyword>
<dbReference type="CDD" id="cd01895">
    <property type="entry name" value="EngA2"/>
    <property type="match status" value="1"/>
</dbReference>
<protein>
    <recommendedName>
        <fullName evidence="2 8">GTPase Der</fullName>
    </recommendedName>
    <alternativeName>
        <fullName evidence="7 8">GTP-binding protein EngA</fullName>
    </alternativeName>
</protein>
<dbReference type="Pfam" id="PF14714">
    <property type="entry name" value="KH_dom-like"/>
    <property type="match status" value="1"/>
</dbReference>
<dbReference type="Gene3D" id="3.30.300.20">
    <property type="match status" value="1"/>
</dbReference>
<feature type="domain" description="EngA-type G" evidence="11">
    <location>
        <begin position="4"/>
        <end position="168"/>
    </location>
</feature>
<dbReference type="AlphaFoldDB" id="A0AAE3P2T1"/>
<dbReference type="GO" id="GO:0043022">
    <property type="term" value="F:ribosome binding"/>
    <property type="evidence" value="ECO:0007669"/>
    <property type="project" value="TreeGrafter"/>
</dbReference>
<dbReference type="RefSeq" id="WP_321535611.1">
    <property type="nucleotide sequence ID" value="NZ_JARGDL010000007.1"/>
</dbReference>
<keyword evidence="12" id="KW-0378">Hydrolase</keyword>
<dbReference type="NCBIfam" id="TIGR00231">
    <property type="entry name" value="small_GTP"/>
    <property type="match status" value="2"/>
</dbReference>
<evidence type="ECO:0000256" key="8">
    <source>
        <dbReference type="HAMAP-Rule" id="MF_00195"/>
    </source>
</evidence>
<evidence type="ECO:0000313" key="12">
    <source>
        <dbReference type="EMBL" id="MDF1611845.1"/>
    </source>
</evidence>
<feature type="domain" description="EngA-type G" evidence="11">
    <location>
        <begin position="177"/>
        <end position="352"/>
    </location>
</feature>
<dbReference type="GO" id="GO:0005525">
    <property type="term" value="F:GTP binding"/>
    <property type="evidence" value="ECO:0007669"/>
    <property type="project" value="UniProtKB-UniRule"/>
</dbReference>
<dbReference type="CDD" id="cd01894">
    <property type="entry name" value="EngA1"/>
    <property type="match status" value="1"/>
</dbReference>
<gene>
    <name evidence="8 12" type="primary">der</name>
    <name evidence="12" type="ORF">P0M35_06765</name>
</gene>
<comment type="function">
    <text evidence="8 10">GTPase that plays an essential role in the late steps of ribosome biogenesis.</text>
</comment>
<proteinExistence type="inferred from homology"/>
<evidence type="ECO:0000256" key="5">
    <source>
        <dbReference type="ARBA" id="ARBA00022741"/>
    </source>
</evidence>
<dbReference type="PANTHER" id="PTHR43834">
    <property type="entry name" value="GTPASE DER"/>
    <property type="match status" value="1"/>
</dbReference>
<keyword evidence="13" id="KW-1185">Reference proteome</keyword>
<dbReference type="FunFam" id="3.30.300.20:FF:000004">
    <property type="entry name" value="GTPase Der"/>
    <property type="match status" value="1"/>
</dbReference>
<dbReference type="PRINTS" id="PR00326">
    <property type="entry name" value="GTP1OBG"/>
</dbReference>
<evidence type="ECO:0000256" key="3">
    <source>
        <dbReference type="ARBA" id="ARBA00022517"/>
    </source>
</evidence>
<dbReference type="InterPro" id="IPR031166">
    <property type="entry name" value="G_ENGA"/>
</dbReference>
<keyword evidence="3 8" id="KW-0690">Ribosome biogenesis</keyword>
<evidence type="ECO:0000256" key="4">
    <source>
        <dbReference type="ARBA" id="ARBA00022737"/>
    </source>
</evidence>
<organism evidence="12 13">
    <name type="scientific">Stygiobacter electus</name>
    <dbReference type="NCBI Taxonomy" id="3032292"/>
    <lineage>
        <taxon>Bacteria</taxon>
        <taxon>Pseudomonadati</taxon>
        <taxon>Ignavibacteriota</taxon>
        <taxon>Ignavibacteria</taxon>
        <taxon>Ignavibacteriales</taxon>
        <taxon>Melioribacteraceae</taxon>
        <taxon>Stygiobacter</taxon>
    </lineage>
</organism>
<evidence type="ECO:0000256" key="1">
    <source>
        <dbReference type="ARBA" id="ARBA00008279"/>
    </source>
</evidence>
<dbReference type="Pfam" id="PF01926">
    <property type="entry name" value="MMR_HSR1"/>
    <property type="match status" value="2"/>
</dbReference>